<organism evidence="1 2">
    <name type="scientific">Microbacterium album</name>
    <dbReference type="NCBI Taxonomy" id="2053191"/>
    <lineage>
        <taxon>Bacteria</taxon>
        <taxon>Bacillati</taxon>
        <taxon>Actinomycetota</taxon>
        <taxon>Actinomycetes</taxon>
        <taxon>Micrococcales</taxon>
        <taxon>Microbacteriaceae</taxon>
        <taxon>Microbacterium</taxon>
    </lineage>
</organism>
<reference evidence="1" key="2">
    <citation type="submission" date="2020-09" db="EMBL/GenBank/DDBJ databases">
        <authorList>
            <person name="Sun Q."/>
            <person name="Zhou Y."/>
        </authorList>
    </citation>
    <scope>NUCLEOTIDE SEQUENCE</scope>
    <source>
        <strain evidence="1">CGMCC 1.15794</strain>
    </source>
</reference>
<dbReference type="AlphaFoldDB" id="A0A917IET6"/>
<comment type="caution">
    <text evidence="1">The sequence shown here is derived from an EMBL/GenBank/DDBJ whole genome shotgun (WGS) entry which is preliminary data.</text>
</comment>
<dbReference type="EMBL" id="BMJY01000009">
    <property type="protein sequence ID" value="GGH45806.1"/>
    <property type="molecule type" value="Genomic_DNA"/>
</dbReference>
<name>A0A917IET6_9MICO</name>
<protein>
    <submittedName>
        <fullName evidence="1">Uncharacterized protein</fullName>
    </submittedName>
</protein>
<accession>A0A917IET6</accession>
<proteinExistence type="predicted"/>
<gene>
    <name evidence="1" type="ORF">GCM10010921_21440</name>
</gene>
<evidence type="ECO:0000313" key="2">
    <source>
        <dbReference type="Proteomes" id="UP000657592"/>
    </source>
</evidence>
<evidence type="ECO:0000313" key="1">
    <source>
        <dbReference type="EMBL" id="GGH45806.1"/>
    </source>
</evidence>
<sequence length="141" mass="13973">MVVLTGAGVAGLTAAGMVATATSASGVAPFRAQATLLPALPADPVTSGTGSAQVEIPVAAPAFPLGELEALAQDALARDAVPGIRLTFGGPLNDGSGLQFGVWELPHGRTLEQIAQDIGTDLDRPDIPITVVVARIVAAGG</sequence>
<dbReference type="Proteomes" id="UP000657592">
    <property type="component" value="Unassembled WGS sequence"/>
</dbReference>
<reference evidence="1" key="1">
    <citation type="journal article" date="2014" name="Int. J. Syst. Evol. Microbiol.">
        <title>Complete genome sequence of Corynebacterium casei LMG S-19264T (=DSM 44701T), isolated from a smear-ripened cheese.</title>
        <authorList>
            <consortium name="US DOE Joint Genome Institute (JGI-PGF)"/>
            <person name="Walter F."/>
            <person name="Albersmeier A."/>
            <person name="Kalinowski J."/>
            <person name="Ruckert C."/>
        </authorList>
    </citation>
    <scope>NUCLEOTIDE SEQUENCE</scope>
    <source>
        <strain evidence="1">CGMCC 1.15794</strain>
    </source>
</reference>
<keyword evidence="2" id="KW-1185">Reference proteome</keyword>